<dbReference type="Proteomes" id="UP000578112">
    <property type="component" value="Unassembled WGS sequence"/>
</dbReference>
<accession>A0A7W7HTP5</accession>
<dbReference type="EMBL" id="JACHNH010000001">
    <property type="protein sequence ID" value="MBB4760544.1"/>
    <property type="molecule type" value="Genomic_DNA"/>
</dbReference>
<keyword evidence="2" id="KW-1185">Reference proteome</keyword>
<dbReference type="Gene3D" id="2.130.10.10">
    <property type="entry name" value="YVTN repeat-like/Quinoprotein amine dehydrogenase"/>
    <property type="match status" value="1"/>
</dbReference>
<dbReference type="InterPro" id="IPR011047">
    <property type="entry name" value="Quinoprotein_ADH-like_sf"/>
</dbReference>
<dbReference type="SUPFAM" id="SSF50998">
    <property type="entry name" value="Quinoprotein alcohol dehydrogenase-like"/>
    <property type="match status" value="1"/>
</dbReference>
<evidence type="ECO:0000313" key="2">
    <source>
        <dbReference type="Proteomes" id="UP000578112"/>
    </source>
</evidence>
<dbReference type="RefSeq" id="WP_184990402.1">
    <property type="nucleotide sequence ID" value="NZ_BOMK01000058.1"/>
</dbReference>
<protein>
    <submittedName>
        <fullName evidence="1">Uncharacterized protein</fullName>
    </submittedName>
</protein>
<dbReference type="InterPro" id="IPR015943">
    <property type="entry name" value="WD40/YVTN_repeat-like_dom_sf"/>
</dbReference>
<sequence length="433" mass="45810">MRDVLIDLGEQHGRLPDVAEPSRHRAFLTALSAALLMTLTGAASHSAPATPVIVPARLGDNMFVEQDRLYVVSSGTGPRDAAVQHKIVSSYALPAGRLLSRTTVAVTGAVVQVTSAGDTVLVSYQADTVGAEATVALAAGTDRALWRAPARLLSVDPRDGLVLLRQNRPHPGDLNWYGVDLATGRPRWTFEQPAQGYTTEAAYLAGFPHRLITATATGHLEVRDTVTGTLVSAVDVPAPAEWARRGVSVWTAGDLVLVGGLGGITAYALADLSPRWHSSVELSGSWVQDCVAVCVFGYRGGVRVLDPVTGRVRWAADHWTAADPAGGYLLVNGNEGLEGRYPLAVVEPDTGLLHGDFGEWRSAGAVRADGTIVGLRQRLGDDVVFYAMLNPATLAVRVLGSATFVSGDCQPTTDVLVCRRIDASVAVWPLTES</sequence>
<gene>
    <name evidence="1" type="ORF">BJ971_001100</name>
</gene>
<name>A0A7W7HTP5_9ACTN</name>
<comment type="caution">
    <text evidence="1">The sequence shown here is derived from an EMBL/GenBank/DDBJ whole genome shotgun (WGS) entry which is preliminary data.</text>
</comment>
<evidence type="ECO:0000313" key="1">
    <source>
        <dbReference type="EMBL" id="MBB4760544.1"/>
    </source>
</evidence>
<proteinExistence type="predicted"/>
<reference evidence="1 2" key="1">
    <citation type="submission" date="2020-08" db="EMBL/GenBank/DDBJ databases">
        <title>Sequencing the genomes of 1000 actinobacteria strains.</title>
        <authorList>
            <person name="Klenk H.-P."/>
        </authorList>
    </citation>
    <scope>NUCLEOTIDE SEQUENCE [LARGE SCALE GENOMIC DNA]</scope>
    <source>
        <strain evidence="1 2">DSM 43149</strain>
    </source>
</reference>
<dbReference type="AlphaFoldDB" id="A0A7W7HTP5"/>
<organism evidence="1 2">
    <name type="scientific">Actinoplanes digitatis</name>
    <dbReference type="NCBI Taxonomy" id="1868"/>
    <lineage>
        <taxon>Bacteria</taxon>
        <taxon>Bacillati</taxon>
        <taxon>Actinomycetota</taxon>
        <taxon>Actinomycetes</taxon>
        <taxon>Micromonosporales</taxon>
        <taxon>Micromonosporaceae</taxon>
        <taxon>Actinoplanes</taxon>
    </lineage>
</organism>